<dbReference type="InterPro" id="IPR001279">
    <property type="entry name" value="Metallo-B-lactamas"/>
</dbReference>
<gene>
    <name evidence="2" type="ORF">AT575_01720</name>
</gene>
<dbReference type="OrthoDB" id="9781189at2"/>
<name>A0A2N8LDQ3_9STRE</name>
<dbReference type="PANTHER" id="PTHR47619">
    <property type="entry name" value="METALLO-HYDROLASE YYCJ-RELATED"/>
    <property type="match status" value="1"/>
</dbReference>
<organism evidence="2 3">
    <name type="scientific">Streptococcus penaeicida</name>
    <dbReference type="NCBI Taxonomy" id="1765960"/>
    <lineage>
        <taxon>Bacteria</taxon>
        <taxon>Bacillati</taxon>
        <taxon>Bacillota</taxon>
        <taxon>Bacilli</taxon>
        <taxon>Lactobacillales</taxon>
        <taxon>Streptococcaceae</taxon>
        <taxon>Streptococcus</taxon>
    </lineage>
</organism>
<proteinExistence type="predicted"/>
<dbReference type="PANTHER" id="PTHR47619:SF1">
    <property type="entry name" value="EXODEOXYRIBONUCLEASE WALJ"/>
    <property type="match status" value="1"/>
</dbReference>
<dbReference type="CDD" id="cd07733">
    <property type="entry name" value="YycJ-like_MBL-fold"/>
    <property type="match status" value="1"/>
</dbReference>
<dbReference type="Pfam" id="PF12706">
    <property type="entry name" value="Lactamase_B_2"/>
    <property type="match status" value="1"/>
</dbReference>
<accession>A0A2N8LDQ3</accession>
<sequence>MTQEGFKYSILASGSSGNSFYLETPKKRILVDAGLTGKKISSLLAEIDRKPEDLDAILITHEHSDHIKGVGVLARKYHLDIYANEKTWQVIDERNMIGKIDVAQKHVFERDKMITFGDLDIESFGVSHDAADPQFYRFMKDNKSFVMLTDTGYVSDRMSGIIDNADAYLIESNHDIEILRSGSYPWSLKQRILSDMGHLSNEDGASAMIRSMGNKTKKIFLGHLSKENNIKELAHMTMENQLAMADLAVGSDFTVHDTSPDTAIPLSDI</sequence>
<comment type="caution">
    <text evidence="2">The sequence shown here is derived from an EMBL/GenBank/DDBJ whole genome shotgun (WGS) entry which is preliminary data.</text>
</comment>
<protein>
    <submittedName>
        <fullName evidence="2">Metallohydrolase</fullName>
    </submittedName>
</protein>
<dbReference type="GO" id="GO:0016787">
    <property type="term" value="F:hydrolase activity"/>
    <property type="evidence" value="ECO:0007669"/>
    <property type="project" value="UniProtKB-KW"/>
</dbReference>
<keyword evidence="3" id="KW-1185">Reference proteome</keyword>
<dbReference type="EMBL" id="LOCM01000008">
    <property type="protein sequence ID" value="PND48289.1"/>
    <property type="molecule type" value="Genomic_DNA"/>
</dbReference>
<reference evidence="2 3" key="1">
    <citation type="submission" date="2015-12" db="EMBL/GenBank/DDBJ databases">
        <title>Streptococcus penaeicida sp. nov.</title>
        <authorList>
            <person name="Gomez-Gil B."/>
            <person name="Morales-Covarrubias M."/>
        </authorList>
    </citation>
    <scope>NUCLEOTIDE SEQUENCE [LARGE SCALE GENOMIC DNA]</scope>
    <source>
        <strain evidence="2 3">CAIM 1838</strain>
    </source>
</reference>
<dbReference type="RefSeq" id="WP_102776885.1">
    <property type="nucleotide sequence ID" value="NZ_CBCSGP010000007.1"/>
</dbReference>
<keyword evidence="2" id="KW-0378">Hydrolase</keyword>
<evidence type="ECO:0000313" key="2">
    <source>
        <dbReference type="EMBL" id="PND48289.1"/>
    </source>
</evidence>
<dbReference type="Gene3D" id="3.60.15.10">
    <property type="entry name" value="Ribonuclease Z/Hydroxyacylglutathione hydrolase-like"/>
    <property type="match status" value="1"/>
</dbReference>
<dbReference type="SMART" id="SM00849">
    <property type="entry name" value="Lactamase_B"/>
    <property type="match status" value="1"/>
</dbReference>
<dbReference type="AlphaFoldDB" id="A0A2N8LDQ3"/>
<evidence type="ECO:0000313" key="3">
    <source>
        <dbReference type="Proteomes" id="UP000235963"/>
    </source>
</evidence>
<feature type="domain" description="Metallo-beta-lactamase" evidence="1">
    <location>
        <begin position="16"/>
        <end position="223"/>
    </location>
</feature>
<dbReference type="InterPro" id="IPR036866">
    <property type="entry name" value="RibonucZ/Hydroxyglut_hydro"/>
</dbReference>
<dbReference type="InterPro" id="IPR058121">
    <property type="entry name" value="WalJ/YycJ"/>
</dbReference>
<evidence type="ECO:0000259" key="1">
    <source>
        <dbReference type="SMART" id="SM00849"/>
    </source>
</evidence>
<dbReference type="InterPro" id="IPR052533">
    <property type="entry name" value="WalJ/YycJ-like"/>
</dbReference>
<dbReference type="SUPFAM" id="SSF56281">
    <property type="entry name" value="Metallo-hydrolase/oxidoreductase"/>
    <property type="match status" value="1"/>
</dbReference>
<dbReference type="Proteomes" id="UP000235963">
    <property type="component" value="Unassembled WGS sequence"/>
</dbReference>